<dbReference type="GO" id="GO:0004575">
    <property type="term" value="F:sucrose alpha-glucosidase activity"/>
    <property type="evidence" value="ECO:0007669"/>
    <property type="project" value="TreeGrafter"/>
</dbReference>
<dbReference type="PANTHER" id="PTHR42800">
    <property type="entry name" value="EXOINULINASE INUD (AFU_ORTHOLOGUE AFUA_5G00480)"/>
    <property type="match status" value="1"/>
</dbReference>
<dbReference type="Proteomes" id="UP000479938">
    <property type="component" value="Unassembled WGS sequence"/>
</dbReference>
<evidence type="ECO:0000256" key="3">
    <source>
        <dbReference type="ARBA" id="ARBA00023295"/>
    </source>
</evidence>
<feature type="domain" description="Glycosyl hydrolase family 32 N-terminal" evidence="6">
    <location>
        <begin position="50"/>
        <end position="370"/>
    </location>
</feature>
<dbReference type="SMART" id="SM00640">
    <property type="entry name" value="Glyco_32"/>
    <property type="match status" value="1"/>
</dbReference>
<gene>
    <name evidence="8" type="primary">sacC</name>
    <name evidence="8" type="ORF">FLA105534_01384</name>
</gene>
<evidence type="ECO:0000256" key="4">
    <source>
        <dbReference type="RuleBase" id="RU362110"/>
    </source>
</evidence>
<dbReference type="PANTHER" id="PTHR42800:SF1">
    <property type="entry name" value="EXOINULINASE INUD (AFU_ORTHOLOGUE AFUA_5G00480)"/>
    <property type="match status" value="1"/>
</dbReference>
<dbReference type="Pfam" id="PF08244">
    <property type="entry name" value="Glyco_hydro_32C"/>
    <property type="match status" value="1"/>
</dbReference>
<keyword evidence="3 4" id="KW-0326">Glycosidase</keyword>
<sequence length="535" mass="60231">MTSKKHLPLALYSAVLLSIGGCKPYSAAAQTTASTVSVATEEKMYRPNFHFTPKNGWMNDPNGMFYADGYYHLYYQHYPEKSVWGPMHWGHAISKDLIKWEEQPIALYPEKDKYIFSGSAVVDTQNTSGLGTGKKAPIVAIYTLHDMTKEKGGQIDVEQQDIAYSNDNGFTWQKFEEGNPVVKNPGIRDFRDPKVNWDETHKQWIMVLAAQDRAQFYSSKDLKNWKYLSEFGKNIGAHGGVWECPDFFQIKVKGINETKWVLIQNLNPGGANGGSGTQYFVGDFDGTTFTLESNFAKKVETERAAWLDYGKDNYAGVTWNNVPAADGRRLFIGWMSNWEYAQEVPTQSWRSATTIARELEIIKKGNDYILINNPVKEINKYIGKTIKVKSLKGKGKLAIAEAGKIDFTKAIVNFNIKNLKQDTYTFTLANANGEALTFGIDNTNHYLFLDRSKSGKIDFSDKFASTITKAALEGSQKEGVFKIILDKTSIEIFYNNGEKVITEIFFPNQPYTTLSVSSNNGVELSNVEINQLNIN</sequence>
<dbReference type="InterPro" id="IPR018053">
    <property type="entry name" value="Glyco_hydro_32_AS"/>
</dbReference>
<protein>
    <submittedName>
        <fullName evidence="8">Levanase</fullName>
        <ecNumber evidence="8">3.2.1.80</ecNumber>
    </submittedName>
</protein>
<dbReference type="InterPro" id="IPR013148">
    <property type="entry name" value="Glyco_hydro_32_N"/>
</dbReference>
<keyword evidence="2 4" id="KW-0378">Hydrolase</keyword>
<organism evidence="8 9">
    <name type="scientific">Flavobacterium bizetiae</name>
    <dbReference type="NCBI Taxonomy" id="2704140"/>
    <lineage>
        <taxon>Bacteria</taxon>
        <taxon>Pseudomonadati</taxon>
        <taxon>Bacteroidota</taxon>
        <taxon>Flavobacteriia</taxon>
        <taxon>Flavobacteriales</taxon>
        <taxon>Flavobacteriaceae</taxon>
        <taxon>Flavobacterium</taxon>
    </lineage>
</organism>
<proteinExistence type="inferred from homology"/>
<feature type="signal peptide" evidence="5">
    <location>
        <begin position="1"/>
        <end position="27"/>
    </location>
</feature>
<evidence type="ECO:0000256" key="5">
    <source>
        <dbReference type="SAM" id="SignalP"/>
    </source>
</evidence>
<dbReference type="EMBL" id="CADCSU010000065">
    <property type="protein sequence ID" value="CAA9196925.1"/>
    <property type="molecule type" value="Genomic_DNA"/>
</dbReference>
<evidence type="ECO:0000256" key="2">
    <source>
        <dbReference type="ARBA" id="ARBA00022801"/>
    </source>
</evidence>
<evidence type="ECO:0000259" key="7">
    <source>
        <dbReference type="Pfam" id="PF08244"/>
    </source>
</evidence>
<dbReference type="InterPro" id="IPR023296">
    <property type="entry name" value="Glyco_hydro_beta-prop_sf"/>
</dbReference>
<dbReference type="SUPFAM" id="SSF75005">
    <property type="entry name" value="Arabinanase/levansucrase/invertase"/>
    <property type="match status" value="1"/>
</dbReference>
<keyword evidence="9" id="KW-1185">Reference proteome</keyword>
<dbReference type="CDD" id="cd18622">
    <property type="entry name" value="GH32_Inu-like"/>
    <property type="match status" value="1"/>
</dbReference>
<dbReference type="GO" id="GO:0051669">
    <property type="term" value="F:fructan beta-fructosidase activity"/>
    <property type="evidence" value="ECO:0007669"/>
    <property type="project" value="UniProtKB-EC"/>
</dbReference>
<feature type="domain" description="Glycosyl hydrolase family 32 C-terminal" evidence="7">
    <location>
        <begin position="405"/>
        <end position="529"/>
    </location>
</feature>
<comment type="similarity">
    <text evidence="1 4">Belongs to the glycosyl hydrolase 32 family.</text>
</comment>
<evidence type="ECO:0000259" key="6">
    <source>
        <dbReference type="Pfam" id="PF00251"/>
    </source>
</evidence>
<dbReference type="InterPro" id="IPR013320">
    <property type="entry name" value="ConA-like_dom_sf"/>
</dbReference>
<dbReference type="PROSITE" id="PS51257">
    <property type="entry name" value="PROKAR_LIPOPROTEIN"/>
    <property type="match status" value="1"/>
</dbReference>
<dbReference type="PROSITE" id="PS00609">
    <property type="entry name" value="GLYCOSYL_HYDROL_F32"/>
    <property type="match status" value="1"/>
</dbReference>
<reference evidence="8 9" key="1">
    <citation type="submission" date="2020-02" db="EMBL/GenBank/DDBJ databases">
        <authorList>
            <person name="Criscuolo A."/>
        </authorList>
    </citation>
    <scope>NUCLEOTIDE SEQUENCE [LARGE SCALE GENOMIC DNA]</scope>
    <source>
        <strain evidence="8">CIP105534</strain>
    </source>
</reference>
<keyword evidence="5" id="KW-0732">Signal</keyword>
<dbReference type="InterPro" id="IPR001362">
    <property type="entry name" value="Glyco_hydro_32"/>
</dbReference>
<dbReference type="InterPro" id="IPR013189">
    <property type="entry name" value="Glyco_hydro_32_C"/>
</dbReference>
<dbReference type="Gene3D" id="2.60.120.560">
    <property type="entry name" value="Exo-inulinase, domain 1"/>
    <property type="match status" value="1"/>
</dbReference>
<dbReference type="RefSeq" id="WP_232067309.1">
    <property type="nucleotide sequence ID" value="NZ_CADCSU010000065.1"/>
</dbReference>
<evidence type="ECO:0000256" key="1">
    <source>
        <dbReference type="ARBA" id="ARBA00009902"/>
    </source>
</evidence>
<dbReference type="EC" id="3.2.1.80" evidence="8"/>
<feature type="chain" id="PRO_5026846841" evidence="5">
    <location>
        <begin position="28"/>
        <end position="535"/>
    </location>
</feature>
<evidence type="ECO:0000313" key="8">
    <source>
        <dbReference type="EMBL" id="CAA9196925.1"/>
    </source>
</evidence>
<dbReference type="GO" id="GO:0005737">
    <property type="term" value="C:cytoplasm"/>
    <property type="evidence" value="ECO:0007669"/>
    <property type="project" value="TreeGrafter"/>
</dbReference>
<dbReference type="AlphaFoldDB" id="A0A6J4GCH3"/>
<dbReference type="SUPFAM" id="SSF49899">
    <property type="entry name" value="Concanavalin A-like lectins/glucanases"/>
    <property type="match status" value="1"/>
</dbReference>
<dbReference type="Gene3D" id="2.115.10.20">
    <property type="entry name" value="Glycosyl hydrolase domain, family 43"/>
    <property type="match status" value="1"/>
</dbReference>
<name>A0A6J4GCH3_9FLAO</name>
<dbReference type="GO" id="GO:0005987">
    <property type="term" value="P:sucrose catabolic process"/>
    <property type="evidence" value="ECO:0007669"/>
    <property type="project" value="TreeGrafter"/>
</dbReference>
<evidence type="ECO:0000313" key="9">
    <source>
        <dbReference type="Proteomes" id="UP000479938"/>
    </source>
</evidence>
<accession>A0A6J4GCH3</accession>
<dbReference type="Pfam" id="PF00251">
    <property type="entry name" value="Glyco_hydro_32N"/>
    <property type="match status" value="1"/>
</dbReference>